<dbReference type="RefSeq" id="WP_170156012.1">
    <property type="nucleotide sequence ID" value="NZ_PVTF01000008.1"/>
</dbReference>
<reference evidence="2 3" key="1">
    <citation type="submission" date="2018-03" db="EMBL/GenBank/DDBJ databases">
        <title>Genomic Encyclopedia of Archaeal and Bacterial Type Strains, Phase II (KMG-II): from individual species to whole genera.</title>
        <authorList>
            <person name="Goeker M."/>
        </authorList>
    </citation>
    <scope>NUCLEOTIDE SEQUENCE [LARGE SCALE GENOMIC DNA]</scope>
    <source>
        <strain evidence="2 3">DSM 44720</strain>
    </source>
</reference>
<name>A0A2T0SZ13_9PSEU</name>
<gene>
    <name evidence="2" type="ORF">CLV43_10856</name>
</gene>
<dbReference type="CDD" id="cd07043">
    <property type="entry name" value="STAS_anti-anti-sigma_factors"/>
    <property type="match status" value="1"/>
</dbReference>
<dbReference type="InterPro" id="IPR002645">
    <property type="entry name" value="STAS_dom"/>
</dbReference>
<keyword evidence="3" id="KW-1185">Reference proteome</keyword>
<evidence type="ECO:0000313" key="2">
    <source>
        <dbReference type="EMBL" id="PRY38656.1"/>
    </source>
</evidence>
<feature type="domain" description="STAS" evidence="1">
    <location>
        <begin position="9"/>
        <end position="112"/>
    </location>
</feature>
<dbReference type="EMBL" id="PVTF01000008">
    <property type="protein sequence ID" value="PRY38656.1"/>
    <property type="molecule type" value="Genomic_DNA"/>
</dbReference>
<dbReference type="AlphaFoldDB" id="A0A2T0SZ13"/>
<dbReference type="Proteomes" id="UP000239494">
    <property type="component" value="Unassembled WGS sequence"/>
</dbReference>
<evidence type="ECO:0000313" key="3">
    <source>
        <dbReference type="Proteomes" id="UP000239494"/>
    </source>
</evidence>
<dbReference type="Pfam" id="PF01740">
    <property type="entry name" value="STAS"/>
    <property type="match status" value="1"/>
</dbReference>
<proteinExistence type="predicted"/>
<evidence type="ECO:0000259" key="1">
    <source>
        <dbReference type="PROSITE" id="PS50801"/>
    </source>
</evidence>
<dbReference type="SUPFAM" id="SSF52091">
    <property type="entry name" value="SpoIIaa-like"/>
    <property type="match status" value="1"/>
</dbReference>
<protein>
    <submittedName>
        <fullName evidence="2">Anti-anti-sigma factor</fullName>
    </submittedName>
</protein>
<comment type="caution">
    <text evidence="2">The sequence shown here is derived from an EMBL/GenBank/DDBJ whole genome shotgun (WGS) entry which is preliminary data.</text>
</comment>
<dbReference type="PROSITE" id="PS50801">
    <property type="entry name" value="STAS"/>
    <property type="match status" value="1"/>
</dbReference>
<accession>A0A2T0SZ13</accession>
<dbReference type="Gene3D" id="3.30.750.24">
    <property type="entry name" value="STAS domain"/>
    <property type="match status" value="1"/>
</dbReference>
<sequence length="119" mass="12550">MVVQSEDEFFVEVTHTPAAVLVTVTGDLDADTAPELDWHLERIDTGSGVVVLDLTSVSFCDSVGLASFLTVVRRGVDVRVVGSRQVVRLMALAGITDHVTLAASVAEAVPPDPGGRPRP</sequence>
<dbReference type="InterPro" id="IPR036513">
    <property type="entry name" value="STAS_dom_sf"/>
</dbReference>
<organism evidence="2 3">
    <name type="scientific">Umezawaea tangerina</name>
    <dbReference type="NCBI Taxonomy" id="84725"/>
    <lineage>
        <taxon>Bacteria</taxon>
        <taxon>Bacillati</taxon>
        <taxon>Actinomycetota</taxon>
        <taxon>Actinomycetes</taxon>
        <taxon>Pseudonocardiales</taxon>
        <taxon>Pseudonocardiaceae</taxon>
        <taxon>Umezawaea</taxon>
    </lineage>
</organism>